<feature type="transmembrane region" description="Helical" evidence="1">
    <location>
        <begin position="96"/>
        <end position="116"/>
    </location>
</feature>
<evidence type="ECO:0000313" key="3">
    <source>
        <dbReference type="Proteomes" id="UP000664545"/>
    </source>
</evidence>
<keyword evidence="3" id="KW-1185">Reference proteome</keyword>
<evidence type="ECO:0000313" key="2">
    <source>
        <dbReference type="EMBL" id="MBN7771797.1"/>
    </source>
</evidence>
<dbReference type="RefSeq" id="WP_206580590.1">
    <property type="nucleotide sequence ID" value="NZ_JAFJZZ010000001.1"/>
</dbReference>
<evidence type="ECO:0000256" key="1">
    <source>
        <dbReference type="SAM" id="Phobius"/>
    </source>
</evidence>
<accession>A0A939D603</accession>
<sequence length="119" mass="13405">MKSFFAKLGFRKMDEMEMSIALKAQRNALIYVLLALTIWSLYESFKVYTQHISFNSVPSFLLVTTSFVLILSQLVLQKRVVKGDDEYKDPTSILKIIVIGVIVAAIIISIGAWIVFSGI</sequence>
<organism evidence="2 3">
    <name type="scientific">Clostridium aminobutyricum</name>
    <dbReference type="NCBI Taxonomy" id="33953"/>
    <lineage>
        <taxon>Bacteria</taxon>
        <taxon>Bacillati</taxon>
        <taxon>Bacillota</taxon>
        <taxon>Clostridia</taxon>
        <taxon>Eubacteriales</taxon>
        <taxon>Clostridiaceae</taxon>
        <taxon>Clostridium</taxon>
    </lineage>
</organism>
<keyword evidence="1" id="KW-0472">Membrane</keyword>
<protein>
    <submittedName>
        <fullName evidence="2">Uncharacterized protein</fullName>
    </submittedName>
</protein>
<keyword evidence="1" id="KW-1133">Transmembrane helix</keyword>
<proteinExistence type="predicted"/>
<dbReference type="Proteomes" id="UP000664545">
    <property type="component" value="Unassembled WGS sequence"/>
</dbReference>
<gene>
    <name evidence="2" type="ORF">JYB65_00275</name>
</gene>
<feature type="transmembrane region" description="Helical" evidence="1">
    <location>
        <begin position="59"/>
        <end position="76"/>
    </location>
</feature>
<name>A0A939D603_CLOAM</name>
<dbReference type="AlphaFoldDB" id="A0A939D603"/>
<keyword evidence="1" id="KW-0812">Transmembrane</keyword>
<comment type="caution">
    <text evidence="2">The sequence shown here is derived from an EMBL/GenBank/DDBJ whole genome shotgun (WGS) entry which is preliminary data.</text>
</comment>
<reference evidence="2" key="1">
    <citation type="submission" date="2021-02" db="EMBL/GenBank/DDBJ databases">
        <title>Abyssanaerobacter marinus gen.nov., sp., nov, anaerobic bacterium isolated from the Onnuri vent field of Indian Ocean and suggestion of Mogibacteriaceae fam. nov., and proposal of reclassification of ambiguous this family's genus member.</title>
        <authorList>
            <person name="Kim Y.J."/>
            <person name="Yang J.-A."/>
        </authorList>
    </citation>
    <scope>NUCLEOTIDE SEQUENCE</scope>
    <source>
        <strain evidence="2">DSM 2634</strain>
    </source>
</reference>
<dbReference type="EMBL" id="JAFJZZ010000001">
    <property type="protein sequence ID" value="MBN7771797.1"/>
    <property type="molecule type" value="Genomic_DNA"/>
</dbReference>